<reference evidence="1" key="1">
    <citation type="submission" date="2021-01" db="EMBL/GenBank/DDBJ databases">
        <authorList>
            <person name="Sun Q."/>
        </authorList>
    </citation>
    <scope>NUCLEOTIDE SEQUENCE</scope>
    <source>
        <strain evidence="1">YIM B02566</strain>
    </source>
</reference>
<accession>A0ACC5RAI1</accession>
<evidence type="ECO:0000313" key="2">
    <source>
        <dbReference type="Proteomes" id="UP000616151"/>
    </source>
</evidence>
<name>A0ACC5RAI1_9HYPH</name>
<gene>
    <name evidence="1" type="ORF">JHL16_24335</name>
</gene>
<dbReference type="Proteomes" id="UP000616151">
    <property type="component" value="Unassembled WGS sequence"/>
</dbReference>
<keyword evidence="2" id="KW-1185">Reference proteome</keyword>
<evidence type="ECO:0000313" key="1">
    <source>
        <dbReference type="EMBL" id="MBK1869511.1"/>
    </source>
</evidence>
<organism evidence="1 2">
    <name type="scientific">Taklimakanibacter albus</name>
    <dbReference type="NCBI Taxonomy" id="2800327"/>
    <lineage>
        <taxon>Bacteria</taxon>
        <taxon>Pseudomonadati</taxon>
        <taxon>Pseudomonadota</taxon>
        <taxon>Alphaproteobacteria</taxon>
        <taxon>Hyphomicrobiales</taxon>
        <taxon>Aestuariivirgaceae</taxon>
        <taxon>Taklimakanibacter</taxon>
    </lineage>
</organism>
<sequence>MALLFAGGVLAGCINVLAGGAGFMTFPLLVAAGMSEIEANASNFVALLPANVASLYGYRHELRRPTLHLKPRLALAGIGGALGSLALLGLGEASFRIAIPWLLTFSTVSFALAPTIKRWLEQRHNFDGKRWLWLSFALEFIVYVYGGYFGLGMGVVLLALYAMFGHEDIHEANSIRNATITLITLIGIALFAHAGVIRWLPSLVMMAGAFLGGYLMIKVARAVPQHWVRWGILAWSITLTAIAFWRYH</sequence>
<dbReference type="EMBL" id="JAENHL010000008">
    <property type="protein sequence ID" value="MBK1869511.1"/>
    <property type="molecule type" value="Genomic_DNA"/>
</dbReference>
<comment type="caution">
    <text evidence="1">The sequence shown here is derived from an EMBL/GenBank/DDBJ whole genome shotgun (WGS) entry which is preliminary data.</text>
</comment>
<protein>
    <submittedName>
        <fullName evidence="1">Sulfite exporter TauE/SafE family protein</fullName>
    </submittedName>
</protein>
<proteinExistence type="predicted"/>